<dbReference type="PANTHER" id="PTHR46795:SF3">
    <property type="entry name" value="ABC TRANSPORTER PERMEASE"/>
    <property type="match status" value="1"/>
</dbReference>
<evidence type="ECO:0000256" key="6">
    <source>
        <dbReference type="PIRNR" id="PIRNR018968"/>
    </source>
</evidence>
<dbReference type="PANTHER" id="PTHR46795">
    <property type="entry name" value="ABC TRANSPORTER PERMEASE-RELATED-RELATED"/>
    <property type="match status" value="1"/>
</dbReference>
<dbReference type="InterPro" id="IPR052536">
    <property type="entry name" value="ABC-4_Integral_Memb_Prot"/>
</dbReference>
<feature type="domain" description="ABC3 transporter permease C-terminal" evidence="7">
    <location>
        <begin position="56"/>
        <end position="175"/>
    </location>
</feature>
<name>A0ABT9YP71_9STRE</name>
<evidence type="ECO:0000256" key="2">
    <source>
        <dbReference type="ARBA" id="ARBA00022475"/>
    </source>
</evidence>
<evidence type="ECO:0000259" key="7">
    <source>
        <dbReference type="Pfam" id="PF02687"/>
    </source>
</evidence>
<keyword evidence="2 6" id="KW-1003">Cell membrane</keyword>
<comment type="caution">
    <text evidence="8">The sequence shown here is derived from an EMBL/GenBank/DDBJ whole genome shotgun (WGS) entry which is preliminary data.</text>
</comment>
<dbReference type="Pfam" id="PF02687">
    <property type="entry name" value="FtsX"/>
    <property type="match status" value="1"/>
</dbReference>
<feature type="transmembrane region" description="Helical" evidence="6">
    <location>
        <begin position="545"/>
        <end position="566"/>
    </location>
</feature>
<keyword evidence="9" id="KW-1185">Reference proteome</keyword>
<dbReference type="InterPro" id="IPR027022">
    <property type="entry name" value="ABC_permease_BceB-typ"/>
</dbReference>
<keyword evidence="6" id="KW-0813">Transport</keyword>
<evidence type="ECO:0000256" key="4">
    <source>
        <dbReference type="ARBA" id="ARBA00022989"/>
    </source>
</evidence>
<reference evidence="8 9" key="1">
    <citation type="submission" date="2023-07" db="EMBL/GenBank/DDBJ databases">
        <title>Genomic Encyclopedia of Type Strains, Phase IV (KMG-IV): sequencing the most valuable type-strain genomes for metagenomic binning, comparative biology and taxonomic classification.</title>
        <authorList>
            <person name="Goeker M."/>
        </authorList>
    </citation>
    <scope>NUCLEOTIDE SEQUENCE [LARGE SCALE GENOMIC DNA]</scope>
    <source>
        <strain evidence="8 9">DSM 105143</strain>
    </source>
</reference>
<protein>
    <submittedName>
        <fullName evidence="8">ABC transport system permease protein</fullName>
    </submittedName>
</protein>
<evidence type="ECO:0000256" key="3">
    <source>
        <dbReference type="ARBA" id="ARBA00022692"/>
    </source>
</evidence>
<feature type="transmembrane region" description="Helical" evidence="6">
    <location>
        <begin position="21"/>
        <end position="41"/>
    </location>
</feature>
<evidence type="ECO:0000256" key="1">
    <source>
        <dbReference type="ARBA" id="ARBA00004651"/>
    </source>
</evidence>
<sequence length="669" mass="76890">MLYLKLALGNLKKAYQAYLPFILSSTTLFILLNTINMIWLAPDIQDRRTTPTILKFAFWTIAIFALIIVHYSHNFLMKQRSKEFGLYSVIGMNRKRIAIVAILELFIVFTVIMLIGSLLATVLAKFLYLILVNMIEIDNFEIGLTAAGYRGTWFFFTGIFISLLVITWLKIHKLSSLELLRSNKTPEKEPKSNALIGFLGVLMIIASYAFSLNDKIPFTQEYILYSFLAVLSVIFGTYLFFISFLTWLLRKRKNNKNYFYKKKHFIPTANMLYRMKQNAFGLANITVLASMVMATVIATASIFLSINDSLERAYPNGKNISLDIWSLRDRTKAEEVATDLVTEIGAELADFDGLLYYQTYQNLENTENFSLIDVFSNSDSYVNGTSIYFISLVDYEKSGNPALSLADGQIGYYHTTYHTNLKTTQMTLFDGSVYYVIPLAEQPDLPLRNLRFPGNTAIIILPDDQALMEQMIAHQTEDFVSEVYANNPDYYGFFFYSLLGRVTDEQYQKIADKSDNRDYQAQSPFFWASYKQEEYQNKLDFTGPFLFIGVIIGFSFLMGACLIMYYKQISEGHEDRKAYKVLQEIGMSKKMVRKTISNQILLIFFAPLGLAVIHIGFAMPLLIRLLNDTGVFADSIVWPTASLFILVFILLYYLVYRVTSRTYYKIIER</sequence>
<keyword evidence="5 6" id="KW-0472">Membrane</keyword>
<keyword evidence="4 6" id="KW-1133">Transmembrane helix</keyword>
<feature type="transmembrane region" description="Helical" evidence="6">
    <location>
        <begin position="192"/>
        <end position="210"/>
    </location>
</feature>
<proteinExistence type="inferred from homology"/>
<comment type="similarity">
    <text evidence="6">Belongs to the ABC-4 integral membrane protein family.</text>
</comment>
<feature type="transmembrane region" description="Helical" evidence="6">
    <location>
        <begin position="280"/>
        <end position="306"/>
    </location>
</feature>
<dbReference type="PIRSF" id="PIRSF018968">
    <property type="entry name" value="ABC_permease_BceB"/>
    <property type="match status" value="1"/>
</dbReference>
<feature type="transmembrane region" description="Helical" evidence="6">
    <location>
        <begin position="600"/>
        <end position="623"/>
    </location>
</feature>
<evidence type="ECO:0000256" key="5">
    <source>
        <dbReference type="ARBA" id="ARBA00023136"/>
    </source>
</evidence>
<feature type="transmembrane region" description="Helical" evidence="6">
    <location>
        <begin position="151"/>
        <end position="171"/>
    </location>
</feature>
<dbReference type="InterPro" id="IPR003838">
    <property type="entry name" value="ABC3_permease_C"/>
</dbReference>
<comment type="subcellular location">
    <subcellularLocation>
        <location evidence="1 6">Cell membrane</location>
        <topology evidence="1 6">Multi-pass membrane protein</topology>
    </subcellularLocation>
</comment>
<gene>
    <name evidence="8" type="ORF">J2S23_000319</name>
</gene>
<evidence type="ECO:0000313" key="9">
    <source>
        <dbReference type="Proteomes" id="UP001223079"/>
    </source>
</evidence>
<dbReference type="RefSeq" id="WP_307121013.1">
    <property type="nucleotide sequence ID" value="NZ_JAUSTM010000002.1"/>
</dbReference>
<keyword evidence="3 6" id="KW-0812">Transmembrane</keyword>
<feature type="transmembrane region" description="Helical" evidence="6">
    <location>
        <begin position="222"/>
        <end position="249"/>
    </location>
</feature>
<dbReference type="EMBL" id="JAUSTM010000002">
    <property type="protein sequence ID" value="MDQ0221787.1"/>
    <property type="molecule type" value="Genomic_DNA"/>
</dbReference>
<accession>A0ABT9YP71</accession>
<feature type="transmembrane region" description="Helical" evidence="6">
    <location>
        <begin position="635"/>
        <end position="655"/>
    </location>
</feature>
<dbReference type="Proteomes" id="UP001223079">
    <property type="component" value="Unassembled WGS sequence"/>
</dbReference>
<feature type="transmembrane region" description="Helical" evidence="6">
    <location>
        <begin position="98"/>
        <end position="131"/>
    </location>
</feature>
<evidence type="ECO:0000313" key="8">
    <source>
        <dbReference type="EMBL" id="MDQ0221787.1"/>
    </source>
</evidence>
<feature type="transmembrane region" description="Helical" evidence="6">
    <location>
        <begin position="56"/>
        <end position="77"/>
    </location>
</feature>
<organism evidence="8 9">
    <name type="scientific">Streptococcus moroccensis</name>
    <dbReference type="NCBI Taxonomy" id="1451356"/>
    <lineage>
        <taxon>Bacteria</taxon>
        <taxon>Bacillati</taxon>
        <taxon>Bacillota</taxon>
        <taxon>Bacilli</taxon>
        <taxon>Lactobacillales</taxon>
        <taxon>Streptococcaceae</taxon>
        <taxon>Streptococcus</taxon>
    </lineage>
</organism>